<evidence type="ECO:0000256" key="12">
    <source>
        <dbReference type="ARBA" id="ARBA00049187"/>
    </source>
</evidence>
<accession>A0A9D1DG61</accession>
<dbReference type="PRINTS" id="PR00411">
    <property type="entry name" value="PNDRDTASEI"/>
</dbReference>
<dbReference type="Proteomes" id="UP000824239">
    <property type="component" value="Unassembled WGS sequence"/>
</dbReference>
<dbReference type="PRINTS" id="PR00368">
    <property type="entry name" value="FADPNR"/>
</dbReference>
<keyword evidence="14" id="KW-0547">Nucleotide-binding</keyword>
<evidence type="ECO:0000256" key="14">
    <source>
        <dbReference type="PIRSR" id="PIRSR000350-3"/>
    </source>
</evidence>
<comment type="catalytic activity">
    <reaction evidence="12 16">
        <text>N(6)-[(R)-dihydrolipoyl]-L-lysyl-[protein] + NAD(+) = N(6)-[(R)-lipoyl]-L-lysyl-[protein] + NADH + H(+)</text>
        <dbReference type="Rhea" id="RHEA:15045"/>
        <dbReference type="Rhea" id="RHEA-COMP:10474"/>
        <dbReference type="Rhea" id="RHEA-COMP:10475"/>
        <dbReference type="ChEBI" id="CHEBI:15378"/>
        <dbReference type="ChEBI" id="CHEBI:57540"/>
        <dbReference type="ChEBI" id="CHEBI:57945"/>
        <dbReference type="ChEBI" id="CHEBI:83099"/>
        <dbReference type="ChEBI" id="CHEBI:83100"/>
        <dbReference type="EC" id="1.8.1.4"/>
    </reaction>
</comment>
<dbReference type="InterPro" id="IPR004099">
    <property type="entry name" value="Pyr_nucl-diS_OxRdtase_dimer"/>
</dbReference>
<evidence type="ECO:0000256" key="9">
    <source>
        <dbReference type="ARBA" id="ARBA00023027"/>
    </source>
</evidence>
<dbReference type="InterPro" id="IPR016156">
    <property type="entry name" value="FAD/NAD-linked_Rdtase_dimer_sf"/>
</dbReference>
<dbReference type="InterPro" id="IPR001100">
    <property type="entry name" value="Pyr_nuc-diS_OxRdtase"/>
</dbReference>
<dbReference type="Gene3D" id="3.30.390.30">
    <property type="match status" value="1"/>
</dbReference>
<feature type="domain" description="FAD/NAD(P)-binding" evidence="18">
    <location>
        <begin position="4"/>
        <end position="324"/>
    </location>
</feature>
<comment type="similarity">
    <text evidence="2 16">Belongs to the class-I pyridine nucleotide-disulfide oxidoreductase family.</text>
</comment>
<dbReference type="SUPFAM" id="SSF55424">
    <property type="entry name" value="FAD/NAD-linked reductases, dimerisation (C-terminal) domain"/>
    <property type="match status" value="1"/>
</dbReference>
<evidence type="ECO:0000256" key="3">
    <source>
        <dbReference type="ARBA" id="ARBA00012608"/>
    </source>
</evidence>
<dbReference type="InterPro" id="IPR050151">
    <property type="entry name" value="Class-I_Pyr_Nuc-Dis_Oxidored"/>
</dbReference>
<dbReference type="NCBIfam" id="TIGR01350">
    <property type="entry name" value="lipoamide_DH"/>
    <property type="match status" value="1"/>
</dbReference>
<comment type="caution">
    <text evidence="19">The sequence shown here is derived from an EMBL/GenBank/DDBJ whole genome shotgun (WGS) entry which is preliminary data.</text>
</comment>
<dbReference type="InterPro" id="IPR036188">
    <property type="entry name" value="FAD/NAD-bd_sf"/>
</dbReference>
<evidence type="ECO:0000256" key="7">
    <source>
        <dbReference type="ARBA" id="ARBA00022827"/>
    </source>
</evidence>
<dbReference type="GO" id="GO:0006103">
    <property type="term" value="P:2-oxoglutarate metabolic process"/>
    <property type="evidence" value="ECO:0007669"/>
    <property type="project" value="TreeGrafter"/>
</dbReference>
<dbReference type="GO" id="GO:0005737">
    <property type="term" value="C:cytoplasm"/>
    <property type="evidence" value="ECO:0007669"/>
    <property type="project" value="UniProtKB-SubCell"/>
</dbReference>
<dbReference type="Gene3D" id="3.50.50.60">
    <property type="entry name" value="FAD/NAD(P)-binding domain"/>
    <property type="match status" value="2"/>
</dbReference>
<dbReference type="AlphaFoldDB" id="A0A9D1DG61"/>
<feature type="binding site" evidence="14">
    <location>
        <begin position="315"/>
        <end position="318"/>
    </location>
    <ligand>
        <name>FAD</name>
        <dbReference type="ChEBI" id="CHEBI:57692"/>
    </ligand>
</feature>
<evidence type="ECO:0000256" key="10">
    <source>
        <dbReference type="ARBA" id="ARBA00023157"/>
    </source>
</evidence>
<evidence type="ECO:0000256" key="5">
    <source>
        <dbReference type="ARBA" id="ARBA00022490"/>
    </source>
</evidence>
<proteinExistence type="inferred from homology"/>
<dbReference type="InterPro" id="IPR006258">
    <property type="entry name" value="Lipoamide_DH"/>
</dbReference>
<keyword evidence="11 16" id="KW-0676">Redox-active center</keyword>
<keyword evidence="9 14" id="KW-0520">NAD</keyword>
<dbReference type="PIRSF" id="PIRSF000350">
    <property type="entry name" value="Mercury_reductase_MerA"/>
    <property type="match status" value="1"/>
</dbReference>
<organism evidence="19 20">
    <name type="scientific">Candidatus Avoscillospira avicola</name>
    <dbReference type="NCBI Taxonomy" id="2840706"/>
    <lineage>
        <taxon>Bacteria</taxon>
        <taxon>Bacillati</taxon>
        <taxon>Bacillota</taxon>
        <taxon>Clostridia</taxon>
        <taxon>Eubacteriales</taxon>
        <taxon>Oscillospiraceae</taxon>
        <taxon>Oscillospiraceae incertae sedis</taxon>
        <taxon>Candidatus Avoscillospira</taxon>
    </lineage>
</organism>
<dbReference type="GO" id="GO:0050660">
    <property type="term" value="F:flavin adenine dinucleotide binding"/>
    <property type="evidence" value="ECO:0007669"/>
    <property type="project" value="InterPro"/>
</dbReference>
<evidence type="ECO:0000256" key="13">
    <source>
        <dbReference type="PIRSR" id="PIRSR000350-2"/>
    </source>
</evidence>
<dbReference type="EC" id="1.8.1.4" evidence="3 16"/>
<comment type="cofactor">
    <cofactor evidence="14 16">
        <name>FAD</name>
        <dbReference type="ChEBI" id="CHEBI:57692"/>
    </cofactor>
    <text evidence="14 16">Binds 1 FAD per subunit.</text>
</comment>
<keyword evidence="8 16" id="KW-0560">Oxidoreductase</keyword>
<dbReference type="PANTHER" id="PTHR22912:SF217">
    <property type="entry name" value="DIHYDROLIPOYL DEHYDROGENASE"/>
    <property type="match status" value="1"/>
</dbReference>
<comment type="miscellaneous">
    <text evidence="16">The active site is a redox-active disulfide bond.</text>
</comment>
<dbReference type="PANTHER" id="PTHR22912">
    <property type="entry name" value="DISULFIDE OXIDOREDUCTASE"/>
    <property type="match status" value="1"/>
</dbReference>
<evidence type="ECO:0000256" key="8">
    <source>
        <dbReference type="ARBA" id="ARBA00023002"/>
    </source>
</evidence>
<dbReference type="FunFam" id="3.30.390.30:FF:000001">
    <property type="entry name" value="Dihydrolipoyl dehydrogenase"/>
    <property type="match status" value="1"/>
</dbReference>
<dbReference type="GO" id="GO:0004148">
    <property type="term" value="F:dihydrolipoyl dehydrogenase (NADH) activity"/>
    <property type="evidence" value="ECO:0007669"/>
    <property type="project" value="UniProtKB-EC"/>
</dbReference>
<dbReference type="SUPFAM" id="SSF51905">
    <property type="entry name" value="FAD/NAD(P)-binding domain"/>
    <property type="match status" value="1"/>
</dbReference>
<comment type="subcellular location">
    <subcellularLocation>
        <location evidence="1">Cytoplasm</location>
    </subcellularLocation>
</comment>
<keyword evidence="7 14" id="KW-0274">FAD</keyword>
<evidence type="ECO:0000256" key="15">
    <source>
        <dbReference type="PIRSR" id="PIRSR000350-4"/>
    </source>
</evidence>
<dbReference type="EMBL" id="DVHE01000014">
    <property type="protein sequence ID" value="HIR50025.1"/>
    <property type="molecule type" value="Genomic_DNA"/>
</dbReference>
<evidence type="ECO:0000313" key="19">
    <source>
        <dbReference type="EMBL" id="HIR50025.1"/>
    </source>
</evidence>
<feature type="binding site" evidence="14">
    <location>
        <position position="269"/>
    </location>
    <ligand>
        <name>NAD(+)</name>
        <dbReference type="ChEBI" id="CHEBI:57540"/>
    </ligand>
</feature>
<sequence length="456" mass="49186">MEKFDVIVVGGGPGGYLCAERAAQGGLKAAVVEKRWMGGTCLNEGCVPTKSLLYCAKQYAAARHGADYGVHAEQVAIDHAKVVQRKNQVVKTLVNGVKGTMRSHGIAVYMAEAKVLGRNADGDFLVQAGDTQLTGKRLVVATGSVTAVPPVPGLKEGLESGFVVTNREILDLTELPKKLVCMGGGVIGLEMACYFASVGVPVTVIEMMPKIAGATDQEICDTLMRTYQKEGMEFKLNAKLLEVGEDSVTYEDADGKHTLICDKMLLSAGRRANIQGLNLEALQVETNRGAVVTDRHMCTNVPGVYAVGDCNGKLMLAHTAYREAEVAVNHMLGIPDEMRYEAIPSVIYTNPEVACVGETQQSAEAKGMRVKMVKVPMMYAGRYVAETLNGDGFCKLVYDLEHNRLVGVQMIGAYASEMIYGAALMLETELPLSQLKKLVFPHPTVSEVIREGLFML</sequence>
<protein>
    <recommendedName>
        <fullName evidence="4 16">Dihydrolipoyl dehydrogenase</fullName>
        <ecNumber evidence="3 16">1.8.1.4</ecNumber>
    </recommendedName>
</protein>
<feature type="binding site" evidence="14">
    <location>
        <position position="50"/>
    </location>
    <ligand>
        <name>FAD</name>
        <dbReference type="ChEBI" id="CHEBI:57692"/>
    </ligand>
</feature>
<evidence type="ECO:0000313" key="20">
    <source>
        <dbReference type="Proteomes" id="UP000824239"/>
    </source>
</evidence>
<evidence type="ECO:0000259" key="18">
    <source>
        <dbReference type="Pfam" id="PF07992"/>
    </source>
</evidence>
<dbReference type="InterPro" id="IPR023753">
    <property type="entry name" value="FAD/NAD-binding_dom"/>
</dbReference>
<evidence type="ECO:0000259" key="17">
    <source>
        <dbReference type="Pfam" id="PF02852"/>
    </source>
</evidence>
<evidence type="ECO:0000256" key="6">
    <source>
        <dbReference type="ARBA" id="ARBA00022630"/>
    </source>
</evidence>
<evidence type="ECO:0000256" key="16">
    <source>
        <dbReference type="RuleBase" id="RU003692"/>
    </source>
</evidence>
<evidence type="ECO:0000256" key="2">
    <source>
        <dbReference type="ARBA" id="ARBA00007532"/>
    </source>
</evidence>
<dbReference type="InterPro" id="IPR012999">
    <property type="entry name" value="Pyr_OxRdtase_I_AS"/>
</dbReference>
<evidence type="ECO:0000256" key="11">
    <source>
        <dbReference type="ARBA" id="ARBA00023284"/>
    </source>
</evidence>
<feature type="binding site" evidence="14">
    <location>
        <position position="309"/>
    </location>
    <ligand>
        <name>FAD</name>
        <dbReference type="ChEBI" id="CHEBI:57692"/>
    </ligand>
</feature>
<feature type="binding site" evidence="14">
    <location>
        <begin position="142"/>
        <end position="144"/>
    </location>
    <ligand>
        <name>FAD</name>
        <dbReference type="ChEBI" id="CHEBI:57692"/>
    </ligand>
</feature>
<evidence type="ECO:0000256" key="1">
    <source>
        <dbReference type="ARBA" id="ARBA00004496"/>
    </source>
</evidence>
<feature type="domain" description="Pyridine nucleotide-disulphide oxidoreductase dimerisation" evidence="17">
    <location>
        <begin position="343"/>
        <end position="451"/>
    </location>
</feature>
<keyword evidence="5" id="KW-0963">Cytoplasm</keyword>
<reference evidence="19" key="2">
    <citation type="journal article" date="2021" name="PeerJ">
        <title>Extensive microbial diversity within the chicken gut microbiome revealed by metagenomics and culture.</title>
        <authorList>
            <person name="Gilroy R."/>
            <person name="Ravi A."/>
            <person name="Getino M."/>
            <person name="Pursley I."/>
            <person name="Horton D.L."/>
            <person name="Alikhan N.F."/>
            <person name="Baker D."/>
            <person name="Gharbi K."/>
            <person name="Hall N."/>
            <person name="Watson M."/>
            <person name="Adriaenssens E.M."/>
            <person name="Foster-Nyarko E."/>
            <person name="Jarju S."/>
            <person name="Secka A."/>
            <person name="Antonio M."/>
            <person name="Oren A."/>
            <person name="Chaudhuri R.R."/>
            <person name="La Ragione R."/>
            <person name="Hildebrand F."/>
            <person name="Pallen M.J."/>
        </authorList>
    </citation>
    <scope>NUCLEOTIDE SEQUENCE</scope>
    <source>
        <strain evidence="19">ChiBcec15-4380</strain>
    </source>
</reference>
<gene>
    <name evidence="19" type="primary">lpdA</name>
    <name evidence="19" type="ORF">IAA53_01855</name>
</gene>
<dbReference type="Pfam" id="PF02852">
    <property type="entry name" value="Pyr_redox_dim"/>
    <property type="match status" value="1"/>
</dbReference>
<evidence type="ECO:0000256" key="4">
    <source>
        <dbReference type="ARBA" id="ARBA00016961"/>
    </source>
</evidence>
<dbReference type="Pfam" id="PF07992">
    <property type="entry name" value="Pyr_redox_2"/>
    <property type="match status" value="1"/>
</dbReference>
<keyword evidence="6 16" id="KW-0285">Flavoprotein</keyword>
<feature type="binding site" evidence="14">
    <location>
        <position position="206"/>
    </location>
    <ligand>
        <name>NAD(+)</name>
        <dbReference type="ChEBI" id="CHEBI:57540"/>
    </ligand>
</feature>
<keyword evidence="10" id="KW-1015">Disulfide bond</keyword>
<feature type="binding site" evidence="14">
    <location>
        <begin position="183"/>
        <end position="190"/>
    </location>
    <ligand>
        <name>NAD(+)</name>
        <dbReference type="ChEBI" id="CHEBI:57540"/>
    </ligand>
</feature>
<reference evidence="19" key="1">
    <citation type="submission" date="2020-10" db="EMBL/GenBank/DDBJ databases">
        <authorList>
            <person name="Gilroy R."/>
        </authorList>
    </citation>
    <scope>NUCLEOTIDE SEQUENCE</scope>
    <source>
        <strain evidence="19">ChiBcec15-4380</strain>
    </source>
</reference>
<name>A0A9D1DG61_9FIRM</name>
<dbReference type="PROSITE" id="PS00076">
    <property type="entry name" value="PYRIDINE_REDOX_1"/>
    <property type="match status" value="1"/>
</dbReference>
<feature type="disulfide bond" description="Redox-active" evidence="15">
    <location>
        <begin position="41"/>
        <end position="46"/>
    </location>
</feature>
<feature type="active site" description="Proton acceptor" evidence="13">
    <location>
        <position position="442"/>
    </location>
</feature>